<organism evidence="1 2">
    <name type="scientific">Spirosoma linguale (strain ATCC 33905 / DSM 74 / LMG 10896 / Claus 1)</name>
    <dbReference type="NCBI Taxonomy" id="504472"/>
    <lineage>
        <taxon>Bacteria</taxon>
        <taxon>Pseudomonadati</taxon>
        <taxon>Bacteroidota</taxon>
        <taxon>Cytophagia</taxon>
        <taxon>Cytophagales</taxon>
        <taxon>Cytophagaceae</taxon>
        <taxon>Spirosoma</taxon>
    </lineage>
</organism>
<dbReference type="AlphaFoldDB" id="D2QG98"/>
<reference evidence="1 2" key="1">
    <citation type="journal article" date="2010" name="Stand. Genomic Sci.">
        <title>Complete genome sequence of Spirosoma linguale type strain (1).</title>
        <authorList>
            <person name="Lail K."/>
            <person name="Sikorski J."/>
            <person name="Saunders E."/>
            <person name="Lapidus A."/>
            <person name="Glavina Del Rio T."/>
            <person name="Copeland A."/>
            <person name="Tice H."/>
            <person name="Cheng J.-F."/>
            <person name="Lucas S."/>
            <person name="Nolan M."/>
            <person name="Bruce D."/>
            <person name="Goodwin L."/>
            <person name="Pitluck S."/>
            <person name="Ivanova N."/>
            <person name="Mavromatis K."/>
            <person name="Ovchinnikova G."/>
            <person name="Pati A."/>
            <person name="Chen A."/>
            <person name="Palaniappan K."/>
            <person name="Land M."/>
            <person name="Hauser L."/>
            <person name="Chang Y.-J."/>
            <person name="Jeffries C.D."/>
            <person name="Chain P."/>
            <person name="Brettin T."/>
            <person name="Detter J.C."/>
            <person name="Schuetze A."/>
            <person name="Rohde M."/>
            <person name="Tindall B.J."/>
            <person name="Goeker M."/>
            <person name="Bristow J."/>
            <person name="Eisen J.A."/>
            <person name="Markowitz V."/>
            <person name="Hugenholtz P."/>
            <person name="Kyrpides N.C."/>
            <person name="Klenk H.-P."/>
            <person name="Chen F."/>
        </authorList>
    </citation>
    <scope>NUCLEOTIDE SEQUENCE [LARGE SCALE GENOMIC DNA]</scope>
    <source>
        <strain evidence="2">ATCC 33905 / DSM 74 / LMG 10896 / Claus 1</strain>
    </source>
</reference>
<accession>D2QG98</accession>
<proteinExistence type="predicted"/>
<evidence type="ECO:0008006" key="3">
    <source>
        <dbReference type="Google" id="ProtNLM"/>
    </source>
</evidence>
<dbReference type="STRING" id="504472.Slin_0642"/>
<dbReference type="EMBL" id="CP001769">
    <property type="protein sequence ID" value="ADB36705.1"/>
    <property type="molecule type" value="Genomic_DNA"/>
</dbReference>
<evidence type="ECO:0000313" key="1">
    <source>
        <dbReference type="EMBL" id="ADB36705.1"/>
    </source>
</evidence>
<sequence>MPAIQQTLTKPKCHESYRNADLFEAFDECFFKKCYLTEGAFFTSWSMDVEHFVPQIERPDLKYNWTNLYPASHDANMMKPRNTPAGGYLDCCDPNDDVENEILCFIDYENDTVHFEARNSTNIKAVNTAKLLQKLHNGDTIETKRKTAELRNAIHGKYKKILELIDDWRVAREIRDVEAEFRTERILKGLLSRKTSFTMLMRSTKAVKRLPPSFFD</sequence>
<dbReference type="Proteomes" id="UP000002028">
    <property type="component" value="Chromosome"/>
</dbReference>
<gene>
    <name evidence="1" type="ordered locus">Slin_0642</name>
</gene>
<dbReference type="HOGENOM" id="CLU_1276956_0_0_10"/>
<keyword evidence="2" id="KW-1185">Reference proteome</keyword>
<protein>
    <recommendedName>
        <fullName evidence="3">HNH nuclease domain-containing protein</fullName>
    </recommendedName>
</protein>
<evidence type="ECO:0000313" key="2">
    <source>
        <dbReference type="Proteomes" id="UP000002028"/>
    </source>
</evidence>
<dbReference type="KEGG" id="sli:Slin_0642"/>
<name>D2QG98_SPILD</name>